<evidence type="ECO:0000256" key="1">
    <source>
        <dbReference type="SAM" id="MobiDB-lite"/>
    </source>
</evidence>
<evidence type="ECO:0000313" key="3">
    <source>
        <dbReference type="EMBL" id="KAI3530200.1"/>
    </source>
</evidence>
<feature type="domain" description="F-box" evidence="2">
    <location>
        <begin position="4"/>
        <end position="49"/>
    </location>
</feature>
<protein>
    <recommendedName>
        <fullName evidence="2">F-box domain-containing protein</fullName>
    </recommendedName>
</protein>
<keyword evidence="4" id="KW-1185">Reference proteome</keyword>
<name>A0A9P9X0P3_9PEZI</name>
<dbReference type="SUPFAM" id="SSF81383">
    <property type="entry name" value="F-box domain"/>
    <property type="match status" value="1"/>
</dbReference>
<dbReference type="Proteomes" id="UP001056436">
    <property type="component" value="Unassembled WGS sequence"/>
</dbReference>
<evidence type="ECO:0000313" key="4">
    <source>
        <dbReference type="Proteomes" id="UP001056436"/>
    </source>
</evidence>
<evidence type="ECO:0000259" key="2">
    <source>
        <dbReference type="PROSITE" id="PS50181"/>
    </source>
</evidence>
<dbReference type="EMBL" id="SDAQ01000209">
    <property type="protein sequence ID" value="KAI3530200.1"/>
    <property type="molecule type" value="Genomic_DNA"/>
</dbReference>
<organism evidence="3 4">
    <name type="scientific">Colletotrichum abscissum</name>
    <dbReference type="NCBI Taxonomy" id="1671311"/>
    <lineage>
        <taxon>Eukaryota</taxon>
        <taxon>Fungi</taxon>
        <taxon>Dikarya</taxon>
        <taxon>Ascomycota</taxon>
        <taxon>Pezizomycotina</taxon>
        <taxon>Sordariomycetes</taxon>
        <taxon>Hypocreomycetidae</taxon>
        <taxon>Glomerellales</taxon>
        <taxon>Glomerellaceae</taxon>
        <taxon>Colletotrichum</taxon>
        <taxon>Colletotrichum acutatum species complex</taxon>
    </lineage>
</organism>
<feature type="compositionally biased region" description="Acidic residues" evidence="1">
    <location>
        <begin position="363"/>
        <end position="378"/>
    </location>
</feature>
<comment type="caution">
    <text evidence="3">The sequence shown here is derived from an EMBL/GenBank/DDBJ whole genome shotgun (WGS) entry which is preliminary data.</text>
</comment>
<reference evidence="3" key="1">
    <citation type="submission" date="2019-01" db="EMBL/GenBank/DDBJ databases">
        <title>Colletotrichum abscissum LGMF1257.</title>
        <authorList>
            <person name="Baroncelli R."/>
        </authorList>
    </citation>
    <scope>NUCLEOTIDE SEQUENCE</scope>
    <source>
        <strain evidence="3">Ca142</strain>
    </source>
</reference>
<dbReference type="OrthoDB" id="3903686at2759"/>
<dbReference type="AlphaFoldDB" id="A0A9P9X0P3"/>
<feature type="region of interest" description="Disordered" evidence="1">
    <location>
        <begin position="337"/>
        <end position="403"/>
    </location>
</feature>
<accession>A0A9P9X0P3</accession>
<dbReference type="InterPro" id="IPR001810">
    <property type="entry name" value="F-box_dom"/>
</dbReference>
<sequence>MPVVRSLLTLPPELLQFIVIFLPWDDLRNVCLTCKTLRDLSRPRLFRCISVSMLTEDLDKLTRICYNECIRPFVKEAIFDETVSGDRIDALFSSERGHEAHPWSSVLSSTEETYLLHFKTLVRINNTSTGQQSEGDFKTSLLALLKRLPNLTAVAFQPINHSRVASLGERAACIARAAILAANTPASTAKPNDGLFETILPLMEVPVTSLKWTEGVAQGGTHPLQKIPFNTFGNLAVIDLLLNASPLPKALSTHLATCIHAADKLRDLSNIWSAYSCDQNGFFSRLCRLLRSSRWKYIRCFRTKRLVVQDKDVREFITLHGSLQIFSTDDVLHLPSSEKQVEYESESESQSQSDFSDFHNDNNDDDDNDDDDNEEEKEDRESQATDGDDWSTTSSQDDDMSEASDDIDLLLNFAF</sequence>
<gene>
    <name evidence="3" type="ORF">CABS02_14582</name>
</gene>
<dbReference type="InterPro" id="IPR036047">
    <property type="entry name" value="F-box-like_dom_sf"/>
</dbReference>
<proteinExistence type="predicted"/>
<dbReference type="PROSITE" id="PS50181">
    <property type="entry name" value="FBOX"/>
    <property type="match status" value="1"/>
</dbReference>